<proteinExistence type="predicted"/>
<dbReference type="GO" id="GO:0004176">
    <property type="term" value="F:ATP-dependent peptidase activity"/>
    <property type="evidence" value="ECO:0007669"/>
    <property type="project" value="InterPro"/>
</dbReference>
<keyword evidence="2" id="KW-0472">Membrane</keyword>
<dbReference type="PROSITE" id="PS50006">
    <property type="entry name" value="FHA_DOMAIN"/>
    <property type="match status" value="2"/>
</dbReference>
<dbReference type="Pfam" id="PF00498">
    <property type="entry name" value="FHA"/>
    <property type="match status" value="2"/>
</dbReference>
<dbReference type="Pfam" id="PF05362">
    <property type="entry name" value="Lon_C"/>
    <property type="match status" value="1"/>
</dbReference>
<feature type="domain" description="FHA" evidence="3">
    <location>
        <begin position="147"/>
        <end position="195"/>
    </location>
</feature>
<dbReference type="Gene3D" id="2.60.200.20">
    <property type="match status" value="2"/>
</dbReference>
<accession>A0A9D7SJW6</accession>
<dbReference type="InterPro" id="IPR014721">
    <property type="entry name" value="Ribsml_uS5_D2-typ_fold_subgr"/>
</dbReference>
<comment type="caution">
    <text evidence="4">The sequence shown here is derived from an EMBL/GenBank/DDBJ whole genome shotgun (WGS) entry which is preliminary data.</text>
</comment>
<organism evidence="4 5">
    <name type="scientific">Candidatus Geothrix skivensis</name>
    <dbReference type="NCBI Taxonomy" id="2954439"/>
    <lineage>
        <taxon>Bacteria</taxon>
        <taxon>Pseudomonadati</taxon>
        <taxon>Acidobacteriota</taxon>
        <taxon>Holophagae</taxon>
        <taxon>Holophagales</taxon>
        <taxon>Holophagaceae</taxon>
        <taxon>Geothrix</taxon>
    </lineage>
</organism>
<dbReference type="GO" id="GO:0006508">
    <property type="term" value="P:proteolysis"/>
    <property type="evidence" value="ECO:0007669"/>
    <property type="project" value="InterPro"/>
</dbReference>
<feature type="transmembrane region" description="Helical" evidence="2">
    <location>
        <begin position="251"/>
        <end position="273"/>
    </location>
</feature>
<dbReference type="PANTHER" id="PTHR23308">
    <property type="entry name" value="NUCLEAR INHIBITOR OF PROTEIN PHOSPHATASE-1"/>
    <property type="match status" value="1"/>
</dbReference>
<gene>
    <name evidence="4" type="ORF">IPP58_15635</name>
</gene>
<feature type="domain" description="FHA" evidence="3">
    <location>
        <begin position="28"/>
        <end position="76"/>
    </location>
</feature>
<dbReference type="GO" id="GO:0004252">
    <property type="term" value="F:serine-type endopeptidase activity"/>
    <property type="evidence" value="ECO:0007669"/>
    <property type="project" value="InterPro"/>
</dbReference>
<dbReference type="InterPro" id="IPR050923">
    <property type="entry name" value="Cell_Proc_Reg/RNA_Proc"/>
</dbReference>
<protein>
    <submittedName>
        <fullName evidence="4">FHA domain-containing protein</fullName>
    </submittedName>
</protein>
<dbReference type="InterPro" id="IPR008984">
    <property type="entry name" value="SMAD_FHA_dom_sf"/>
</dbReference>
<evidence type="ECO:0000256" key="1">
    <source>
        <dbReference type="SAM" id="MobiDB-lite"/>
    </source>
</evidence>
<evidence type="ECO:0000313" key="5">
    <source>
        <dbReference type="Proteomes" id="UP000886657"/>
    </source>
</evidence>
<dbReference type="InterPro" id="IPR020568">
    <property type="entry name" value="Ribosomal_Su5_D2-typ_SF"/>
</dbReference>
<dbReference type="AlphaFoldDB" id="A0A9D7SJW6"/>
<evidence type="ECO:0000313" key="4">
    <source>
        <dbReference type="EMBL" id="MBK9797879.1"/>
    </source>
</evidence>
<dbReference type="CDD" id="cd00060">
    <property type="entry name" value="FHA"/>
    <property type="match status" value="2"/>
</dbReference>
<evidence type="ECO:0000259" key="3">
    <source>
        <dbReference type="PROSITE" id="PS50006"/>
    </source>
</evidence>
<dbReference type="Proteomes" id="UP000886657">
    <property type="component" value="Unassembled WGS sequence"/>
</dbReference>
<dbReference type="Gene3D" id="3.30.230.10">
    <property type="match status" value="1"/>
</dbReference>
<dbReference type="SMART" id="SM00240">
    <property type="entry name" value="FHA"/>
    <property type="match status" value="2"/>
</dbReference>
<dbReference type="InterPro" id="IPR000253">
    <property type="entry name" value="FHA_dom"/>
</dbReference>
<sequence>MPAAAFVVTIHGPDGVPPITQAILKPRMVIGRVNGDILLQDPLCSTTHAELLLEGMTLRIRDLGSTNGTRQNGKPVTDMIWLPGTKIQIGGHELLLEDLATAPVLGPKGTLVAGMEALAVAPDPSFFLVITAPHQPPETREIFRTRTVVGRTEGDIHLADGECSSTHAEILFDGVKVTIKDLGSTNGTWLGKERIKELLWLPGAELKIGAHTLTLREVRTRTQPTPAGKPAPKAGAATMAPKPPGTSKRRLILAGAAVLGLGLLAGFGLMRMFGIGIPGFSERGPQLLSETREATVPFVWYSGQSGANATGGTAKARIRVSPNRTGTVSVGVSEEFAGGGGNQWRTAVWLAAFNATRTLGASISDCEFNVHVSGHTDGPSAGMLTTAAMLALLRGKEIRQDTTLTGTINPDGTAGPVAGIVQKMEGAKQAGLKRFGFPLGCRNHKDQKTGHDVDLLVVGQKLGLEVKELGDLHEAYEFLTRDKLPRTEPIAESEMEPALPTQTLLRTKLATWKSRIEREVAELKHETKTSVVPPQAYAYLKAEADRIFETAKRDERNGFFMAALQGYLQTETAYATARRTASVYAHMMRGDHGGLLDAIEGATTINGEITAFAQQLELKAPSRTRGGQLNGSASAAIFVKARAAALIGDDFAASAIAVLKGIQEKKIPLKSEGLGTLLTRITLPFLYYDMAKVQLEFARDMQDLGTEEGEAKPLSAKSVDRAVSCYASVSTAVLAYFDALITEEVAKGKGLSLDEAKAQIANREVGYYLAQKAKLLAEAKDKSSDHAKLFQLAAASYAFLDGARLVNKWYSLGAGFDARGGVVLENRRALTAQLDLARRNAREAAARAKASTGFVPSPARLHYQIANARREGNDDEKLAALASYWQASLWCELAASGE</sequence>
<feature type="region of interest" description="Disordered" evidence="1">
    <location>
        <begin position="222"/>
        <end position="244"/>
    </location>
</feature>
<name>A0A9D7SJW6_9BACT</name>
<dbReference type="InterPro" id="IPR008269">
    <property type="entry name" value="Lon_proteolytic"/>
</dbReference>
<dbReference type="SUPFAM" id="SSF49879">
    <property type="entry name" value="SMAD/FHA domain"/>
    <property type="match status" value="2"/>
</dbReference>
<feature type="compositionally biased region" description="Low complexity" evidence="1">
    <location>
        <begin position="224"/>
        <end position="240"/>
    </location>
</feature>
<keyword evidence="2" id="KW-1133">Transmembrane helix</keyword>
<evidence type="ECO:0000256" key="2">
    <source>
        <dbReference type="SAM" id="Phobius"/>
    </source>
</evidence>
<dbReference type="EMBL" id="JADKIO010000012">
    <property type="protein sequence ID" value="MBK9797879.1"/>
    <property type="molecule type" value="Genomic_DNA"/>
</dbReference>
<keyword evidence="2" id="KW-0812">Transmembrane</keyword>
<reference evidence="4" key="1">
    <citation type="submission" date="2020-10" db="EMBL/GenBank/DDBJ databases">
        <title>Connecting structure to function with the recovery of over 1000 high-quality activated sludge metagenome-assembled genomes encoding full-length rRNA genes using long-read sequencing.</title>
        <authorList>
            <person name="Singleton C.M."/>
            <person name="Petriglieri F."/>
            <person name="Kristensen J.M."/>
            <person name="Kirkegaard R.H."/>
            <person name="Michaelsen T.Y."/>
            <person name="Andersen M.H."/>
            <person name="Karst S.M."/>
            <person name="Dueholm M.S."/>
            <person name="Nielsen P.H."/>
            <person name="Albertsen M."/>
        </authorList>
    </citation>
    <scope>NUCLEOTIDE SEQUENCE</scope>
    <source>
        <strain evidence="4">Skiv_18-Q3-R9-52_MAXAC.067</strain>
    </source>
</reference>
<dbReference type="SUPFAM" id="SSF54211">
    <property type="entry name" value="Ribosomal protein S5 domain 2-like"/>
    <property type="match status" value="1"/>
</dbReference>